<evidence type="ECO:0000313" key="2">
    <source>
        <dbReference type="Proteomes" id="UP000194267"/>
    </source>
</evidence>
<dbReference type="SUPFAM" id="SSF55021">
    <property type="entry name" value="ACT-like"/>
    <property type="match status" value="1"/>
</dbReference>
<dbReference type="Gene3D" id="3.30.2130.10">
    <property type="entry name" value="VC0802-like"/>
    <property type="match status" value="1"/>
</dbReference>
<protein>
    <recommendedName>
        <fullName evidence="3">ACT domain-containing protein</fullName>
    </recommendedName>
</protein>
<dbReference type="EMBL" id="LWLV01000130">
    <property type="protein sequence ID" value="OTA41974.1"/>
    <property type="molecule type" value="Genomic_DNA"/>
</dbReference>
<name>A0A1Y2T8A8_SYMTR</name>
<gene>
    <name evidence="1" type="ORF">A6D92_02465</name>
</gene>
<evidence type="ECO:0008006" key="3">
    <source>
        <dbReference type="Google" id="ProtNLM"/>
    </source>
</evidence>
<accession>A0A1Y2T8A8</accession>
<dbReference type="InterPro" id="IPR045865">
    <property type="entry name" value="ACT-like_dom_sf"/>
</dbReference>
<proteinExistence type="predicted"/>
<sequence>MVPDRVGQLARIAELIRDAGVAIRNVATFRSSVLDQYQIIIRVETEASRPLIDLLERHGYKVLHVLED</sequence>
<reference evidence="2" key="1">
    <citation type="submission" date="2016-04" db="EMBL/GenBank/DDBJ databases">
        <authorList>
            <person name="Antunes L.P."/>
            <person name="Martins L.F."/>
            <person name="Pereira R.V."/>
            <person name="Thomas A.M."/>
            <person name="Barbosa D."/>
            <person name="Nascimento L."/>
            <person name="Silva G.M."/>
            <person name="Condomitti G.W."/>
            <person name="Digiampietri L.A."/>
            <person name="Lombardi K.C."/>
            <person name="Ramos P.L."/>
            <person name="Quaggio R.B."/>
            <person name="Oliveira J.C."/>
            <person name="Pascon R.C."/>
            <person name="Cruz J.B."/>
            <person name="Silva A.M."/>
            <person name="Setubal J.C."/>
        </authorList>
    </citation>
    <scope>NUCLEOTIDE SEQUENCE [LARGE SCALE GENOMIC DNA]</scope>
</reference>
<organism evidence="1 2">
    <name type="scientific">Symbiobacterium thermophilum</name>
    <dbReference type="NCBI Taxonomy" id="2734"/>
    <lineage>
        <taxon>Bacteria</taxon>
        <taxon>Bacillati</taxon>
        <taxon>Bacillota</taxon>
        <taxon>Clostridia</taxon>
        <taxon>Eubacteriales</taxon>
        <taxon>Symbiobacteriaceae</taxon>
        <taxon>Symbiobacterium</taxon>
    </lineage>
</organism>
<dbReference type="Proteomes" id="UP000194267">
    <property type="component" value="Unassembled WGS sequence"/>
</dbReference>
<evidence type="ECO:0000313" key="1">
    <source>
        <dbReference type="EMBL" id="OTA41974.1"/>
    </source>
</evidence>
<comment type="caution">
    <text evidence="1">The sequence shown here is derived from an EMBL/GenBank/DDBJ whole genome shotgun (WGS) entry which is preliminary data.</text>
</comment>
<dbReference type="AlphaFoldDB" id="A0A1Y2T8A8"/>